<gene>
    <name evidence="2" type="ORF">SAMN05192543_105342</name>
</gene>
<accession>A0A1I3NEX8</accession>
<evidence type="ECO:0000259" key="1">
    <source>
        <dbReference type="Pfam" id="PF06094"/>
    </source>
</evidence>
<protein>
    <submittedName>
        <fullName evidence="2">Uncharacterized conserved protein YtfP, gamma-glutamylcyclotransferase (GGCT)/AIG2-like family</fullName>
    </submittedName>
</protein>
<dbReference type="InterPro" id="IPR036568">
    <property type="entry name" value="GGCT-like_sf"/>
</dbReference>
<organism evidence="2 3">
    <name type="scientific">Paraburkholderia megapolitana</name>
    <dbReference type="NCBI Taxonomy" id="420953"/>
    <lineage>
        <taxon>Bacteria</taxon>
        <taxon>Pseudomonadati</taxon>
        <taxon>Pseudomonadota</taxon>
        <taxon>Betaproteobacteria</taxon>
        <taxon>Burkholderiales</taxon>
        <taxon>Burkholderiaceae</taxon>
        <taxon>Paraburkholderia</taxon>
    </lineage>
</organism>
<dbReference type="Proteomes" id="UP000199548">
    <property type="component" value="Unassembled WGS sequence"/>
</dbReference>
<dbReference type="SUPFAM" id="SSF110857">
    <property type="entry name" value="Gamma-glutamyl cyclotransferase-like"/>
    <property type="match status" value="1"/>
</dbReference>
<name>A0A1I3NEX8_9BURK</name>
<dbReference type="AlphaFoldDB" id="A0A1I3NEX8"/>
<proteinExistence type="predicted"/>
<dbReference type="Pfam" id="PF06094">
    <property type="entry name" value="GGACT"/>
    <property type="match status" value="1"/>
</dbReference>
<dbReference type="EMBL" id="FOQU01000005">
    <property type="protein sequence ID" value="SFJ07490.1"/>
    <property type="molecule type" value="Genomic_DNA"/>
</dbReference>
<dbReference type="RefSeq" id="WP_091013966.1">
    <property type="nucleotide sequence ID" value="NZ_CP041745.1"/>
</dbReference>
<dbReference type="CDD" id="cd06661">
    <property type="entry name" value="GGCT_like"/>
    <property type="match status" value="1"/>
</dbReference>
<keyword evidence="3" id="KW-1185">Reference proteome</keyword>
<dbReference type="GO" id="GO:0016740">
    <property type="term" value="F:transferase activity"/>
    <property type="evidence" value="ECO:0007669"/>
    <property type="project" value="UniProtKB-KW"/>
</dbReference>
<dbReference type="Gene3D" id="3.10.490.10">
    <property type="entry name" value="Gamma-glutamyl cyclotransferase-like"/>
    <property type="match status" value="1"/>
</dbReference>
<evidence type="ECO:0000313" key="3">
    <source>
        <dbReference type="Proteomes" id="UP000199548"/>
    </source>
</evidence>
<dbReference type="InterPro" id="IPR009288">
    <property type="entry name" value="AIG2-like_dom"/>
</dbReference>
<evidence type="ECO:0000313" key="2">
    <source>
        <dbReference type="EMBL" id="SFJ07490.1"/>
    </source>
</evidence>
<reference evidence="2 3" key="1">
    <citation type="submission" date="2016-10" db="EMBL/GenBank/DDBJ databases">
        <authorList>
            <person name="de Groot N.N."/>
        </authorList>
    </citation>
    <scope>NUCLEOTIDE SEQUENCE [LARGE SCALE GENOMIC DNA]</scope>
    <source>
        <strain evidence="2 3">LMG 23650</strain>
    </source>
</reference>
<dbReference type="InterPro" id="IPR013024">
    <property type="entry name" value="GGCT-like"/>
</dbReference>
<feature type="domain" description="Gamma-glutamylcyclotransferase AIG2-like" evidence="1">
    <location>
        <begin position="4"/>
        <end position="127"/>
    </location>
</feature>
<dbReference type="OrthoDB" id="8538589at2"/>
<dbReference type="STRING" id="420953.SAMN05192543_105342"/>
<keyword evidence="2" id="KW-0808">Transferase</keyword>
<sequence>MQNVFVYGTLRAGQVNDISAAAARHDIAAPTLLGTASVRGRLFDFGLYPGLVVDAAGVAVKGDVYEIDDRLVAVLDEIEAVYPGVEGLFRAHQMTVHVDGTAIQCLAYPVAEHAVQGLPEIASGDWVEHRRANHAAR</sequence>